<reference evidence="2" key="1">
    <citation type="journal article" date="2019" name="Environ. Microbiol.">
        <title>Fungal ecological strategies reflected in gene transcription - a case study of two litter decomposers.</title>
        <authorList>
            <person name="Barbi F."/>
            <person name="Kohler A."/>
            <person name="Barry K."/>
            <person name="Baskaran P."/>
            <person name="Daum C."/>
            <person name="Fauchery L."/>
            <person name="Ihrmark K."/>
            <person name="Kuo A."/>
            <person name="LaButti K."/>
            <person name="Lipzen A."/>
            <person name="Morin E."/>
            <person name="Grigoriev I.V."/>
            <person name="Henrissat B."/>
            <person name="Lindahl B."/>
            <person name="Martin F."/>
        </authorList>
    </citation>
    <scope>NUCLEOTIDE SEQUENCE</scope>
    <source>
        <strain evidence="2">JB14</strain>
    </source>
</reference>
<proteinExistence type="predicted"/>
<gene>
    <name evidence="2" type="ORF">BT96DRAFT_949181</name>
</gene>
<keyword evidence="3" id="KW-1185">Reference proteome</keyword>
<accession>A0A6A4GM11</accession>
<feature type="region of interest" description="Disordered" evidence="1">
    <location>
        <begin position="212"/>
        <end position="246"/>
    </location>
</feature>
<dbReference type="AlphaFoldDB" id="A0A6A4GM11"/>
<protein>
    <submittedName>
        <fullName evidence="2">Uncharacterized protein</fullName>
    </submittedName>
</protein>
<organism evidence="2 3">
    <name type="scientific">Gymnopus androsaceus JB14</name>
    <dbReference type="NCBI Taxonomy" id="1447944"/>
    <lineage>
        <taxon>Eukaryota</taxon>
        <taxon>Fungi</taxon>
        <taxon>Dikarya</taxon>
        <taxon>Basidiomycota</taxon>
        <taxon>Agaricomycotina</taxon>
        <taxon>Agaricomycetes</taxon>
        <taxon>Agaricomycetidae</taxon>
        <taxon>Agaricales</taxon>
        <taxon>Marasmiineae</taxon>
        <taxon>Omphalotaceae</taxon>
        <taxon>Gymnopus</taxon>
    </lineage>
</organism>
<dbReference type="Proteomes" id="UP000799118">
    <property type="component" value="Unassembled WGS sequence"/>
</dbReference>
<feature type="compositionally biased region" description="Polar residues" evidence="1">
    <location>
        <begin position="39"/>
        <end position="68"/>
    </location>
</feature>
<dbReference type="EMBL" id="ML769888">
    <property type="protein sequence ID" value="KAE9386353.1"/>
    <property type="molecule type" value="Genomic_DNA"/>
</dbReference>
<evidence type="ECO:0000256" key="1">
    <source>
        <dbReference type="SAM" id="MobiDB-lite"/>
    </source>
</evidence>
<name>A0A6A4GM11_9AGAR</name>
<evidence type="ECO:0000313" key="3">
    <source>
        <dbReference type="Proteomes" id="UP000799118"/>
    </source>
</evidence>
<feature type="region of interest" description="Disordered" evidence="1">
    <location>
        <begin position="129"/>
        <end position="163"/>
    </location>
</feature>
<sequence>MSWPACQISAAERALFNPSRIQRQWPSPPPALQSAQASHSNDVPSQASHSDATSPTSLPVSNSNATPLQLLQPNATPAASLQSSGPFAADVLLRLADEFEVGPILTRSGKPSQNRQLIANALVLKRDTSSLDTDMPQLPSANPDPVVSSTRAEDPGAANGADAQKLYRSATKAKIDRLCHPELEAVWSVAASLIAANKARKKFLNLSWKTAENDWNKGDDDYNSDASLGGSDSFDSDNEKIQLPSH</sequence>
<feature type="region of interest" description="Disordered" evidence="1">
    <location>
        <begin position="19"/>
        <end position="68"/>
    </location>
</feature>
<evidence type="ECO:0000313" key="2">
    <source>
        <dbReference type="EMBL" id="KAE9386353.1"/>
    </source>
</evidence>